<organism evidence="1 2">
    <name type="scientific">Bowmanella dokdonensis</name>
    <dbReference type="NCBI Taxonomy" id="751969"/>
    <lineage>
        <taxon>Bacteria</taxon>
        <taxon>Pseudomonadati</taxon>
        <taxon>Pseudomonadota</taxon>
        <taxon>Gammaproteobacteria</taxon>
        <taxon>Alteromonadales</taxon>
        <taxon>Alteromonadaceae</taxon>
        <taxon>Bowmanella</taxon>
    </lineage>
</organism>
<protein>
    <submittedName>
        <fullName evidence="1">DUF4156 domain-containing protein</fullName>
    </submittedName>
</protein>
<name>A0A939INV2_9ALTE</name>
<gene>
    <name evidence="1" type="ORF">J0A66_16070</name>
</gene>
<dbReference type="Proteomes" id="UP000664654">
    <property type="component" value="Unassembled WGS sequence"/>
</dbReference>
<comment type="caution">
    <text evidence="1">The sequence shown here is derived from an EMBL/GenBank/DDBJ whole genome shotgun (WGS) entry which is preliminary data.</text>
</comment>
<dbReference type="Pfam" id="PF13698">
    <property type="entry name" value="DUF4156"/>
    <property type="match status" value="1"/>
</dbReference>
<proteinExistence type="predicted"/>
<dbReference type="EMBL" id="JAFKCV010000010">
    <property type="protein sequence ID" value="MBN7826753.1"/>
    <property type="molecule type" value="Genomic_DNA"/>
</dbReference>
<accession>A0A939INV2</accession>
<evidence type="ECO:0000313" key="2">
    <source>
        <dbReference type="Proteomes" id="UP000664654"/>
    </source>
</evidence>
<sequence>MRNLAISLSVLAIFGCTSVESQPGTEQIRLLSSTEAAQCKKLGQANAQVTDKIAFFERDEEKVAAELLTLARNEALKLGGNGLLAASEIRHGSRQYFVYLCPHS</sequence>
<evidence type="ECO:0000313" key="1">
    <source>
        <dbReference type="EMBL" id="MBN7826753.1"/>
    </source>
</evidence>
<dbReference type="PROSITE" id="PS51257">
    <property type="entry name" value="PROKAR_LIPOPROTEIN"/>
    <property type="match status" value="1"/>
</dbReference>
<dbReference type="InterPro" id="IPR025294">
    <property type="entry name" value="DUF4156"/>
</dbReference>
<dbReference type="AlphaFoldDB" id="A0A939INV2"/>
<keyword evidence="2" id="KW-1185">Reference proteome</keyword>
<reference evidence="1" key="1">
    <citation type="submission" date="2021-03" db="EMBL/GenBank/DDBJ databases">
        <title>novel species isolated from a fishpond in China.</title>
        <authorList>
            <person name="Lu H."/>
            <person name="Cai Z."/>
        </authorList>
    </citation>
    <scope>NUCLEOTIDE SEQUENCE</scope>
    <source>
        <strain evidence="1">JCM 30855</strain>
    </source>
</reference>
<dbReference type="RefSeq" id="WP_206574866.1">
    <property type="nucleotide sequence ID" value="NZ_JAFKCV010000010.1"/>
</dbReference>